<organism evidence="1 2">
    <name type="scientific">Flavobacterium aquicola</name>
    <dbReference type="NCBI Taxonomy" id="1682742"/>
    <lineage>
        <taxon>Bacteria</taxon>
        <taxon>Pseudomonadati</taxon>
        <taxon>Bacteroidota</taxon>
        <taxon>Flavobacteriia</taxon>
        <taxon>Flavobacteriales</taxon>
        <taxon>Flavobacteriaceae</taxon>
        <taxon>Flavobacterium</taxon>
    </lineage>
</organism>
<proteinExistence type="predicted"/>
<keyword evidence="2" id="KW-1185">Reference proteome</keyword>
<evidence type="ECO:0000313" key="1">
    <source>
        <dbReference type="EMBL" id="REH01155.1"/>
    </source>
</evidence>
<comment type="caution">
    <text evidence="1">The sequence shown here is derived from an EMBL/GenBank/DDBJ whole genome shotgun (WGS) entry which is preliminary data.</text>
</comment>
<reference evidence="1 2" key="1">
    <citation type="submission" date="2018-08" db="EMBL/GenBank/DDBJ databases">
        <title>Genomic Encyclopedia of Archaeal and Bacterial Type Strains, Phase II (KMG-II): from individual species to whole genera.</title>
        <authorList>
            <person name="Goeker M."/>
        </authorList>
    </citation>
    <scope>NUCLEOTIDE SEQUENCE [LARGE SCALE GENOMIC DNA]</scope>
    <source>
        <strain evidence="1 2">DSM 100880</strain>
    </source>
</reference>
<dbReference type="EMBL" id="QUNI01000002">
    <property type="protein sequence ID" value="REH01155.1"/>
    <property type="molecule type" value="Genomic_DNA"/>
</dbReference>
<evidence type="ECO:0000313" key="2">
    <source>
        <dbReference type="Proteomes" id="UP000257136"/>
    </source>
</evidence>
<name>A0A3E0ESC5_9FLAO</name>
<gene>
    <name evidence="1" type="ORF">C8P67_102414</name>
</gene>
<dbReference type="Proteomes" id="UP000257136">
    <property type="component" value="Unassembled WGS sequence"/>
</dbReference>
<dbReference type="AlphaFoldDB" id="A0A3E0ESC5"/>
<sequence>MKIMLPLSYSGQTDLKFLLDGIVYQDGPPFSNLNAVTAPLMLKNYSLMIIGIP</sequence>
<accession>A0A3E0ESC5</accession>
<protein>
    <submittedName>
        <fullName evidence="1">Uncharacterized protein</fullName>
    </submittedName>
</protein>